<dbReference type="InterPro" id="IPR005500">
    <property type="entry name" value="DUF309"/>
</dbReference>
<organism evidence="2 3">
    <name type="scientific">Hoyosella rhizosphaerae</name>
    <dbReference type="NCBI Taxonomy" id="1755582"/>
    <lineage>
        <taxon>Bacteria</taxon>
        <taxon>Bacillati</taxon>
        <taxon>Actinomycetota</taxon>
        <taxon>Actinomycetes</taxon>
        <taxon>Mycobacteriales</taxon>
        <taxon>Hoyosellaceae</taxon>
        <taxon>Hoyosella</taxon>
    </lineage>
</organism>
<dbReference type="PANTHER" id="PTHR34796">
    <property type="entry name" value="EXPRESSED PROTEIN"/>
    <property type="match status" value="1"/>
</dbReference>
<proteinExistence type="predicted"/>
<reference evidence="2" key="1">
    <citation type="journal article" date="2014" name="Int. J. Syst. Evol. Microbiol.">
        <title>Complete genome sequence of Corynebacterium casei LMG S-19264T (=DSM 44701T), isolated from a smear-ripened cheese.</title>
        <authorList>
            <consortium name="US DOE Joint Genome Institute (JGI-PGF)"/>
            <person name="Walter F."/>
            <person name="Albersmeier A."/>
            <person name="Kalinowski J."/>
            <person name="Ruckert C."/>
        </authorList>
    </citation>
    <scope>NUCLEOTIDE SEQUENCE</scope>
    <source>
        <strain evidence="2">CGMCC 1.15478</strain>
    </source>
</reference>
<feature type="compositionally biased region" description="Basic and acidic residues" evidence="1">
    <location>
        <begin position="54"/>
        <end position="71"/>
    </location>
</feature>
<protein>
    <recommendedName>
        <fullName evidence="4">DUF309 domain-containing protein</fullName>
    </recommendedName>
</protein>
<dbReference type="Gene3D" id="1.10.3450.10">
    <property type="entry name" value="TTHA0068-like"/>
    <property type="match status" value="1"/>
</dbReference>
<name>A0A916X969_9ACTN</name>
<dbReference type="SUPFAM" id="SSF140663">
    <property type="entry name" value="TTHA0068-like"/>
    <property type="match status" value="1"/>
</dbReference>
<feature type="region of interest" description="Disordered" evidence="1">
    <location>
        <begin position="47"/>
        <end position="75"/>
    </location>
</feature>
<dbReference type="EMBL" id="BMJH01000001">
    <property type="protein sequence ID" value="GGC52628.1"/>
    <property type="molecule type" value="Genomic_DNA"/>
</dbReference>
<evidence type="ECO:0008006" key="4">
    <source>
        <dbReference type="Google" id="ProtNLM"/>
    </source>
</evidence>
<evidence type="ECO:0000256" key="1">
    <source>
        <dbReference type="SAM" id="MobiDB-lite"/>
    </source>
</evidence>
<reference evidence="2" key="2">
    <citation type="submission" date="2020-09" db="EMBL/GenBank/DDBJ databases">
        <authorList>
            <person name="Sun Q."/>
            <person name="Zhou Y."/>
        </authorList>
    </citation>
    <scope>NUCLEOTIDE SEQUENCE</scope>
    <source>
        <strain evidence="2">CGMCC 1.15478</strain>
    </source>
</reference>
<keyword evidence="3" id="KW-1185">Reference proteome</keyword>
<dbReference type="InterPro" id="IPR023203">
    <property type="entry name" value="TTHA0068_sf"/>
</dbReference>
<gene>
    <name evidence="2" type="ORF">GCM10011410_01200</name>
</gene>
<evidence type="ECO:0000313" key="2">
    <source>
        <dbReference type="EMBL" id="GGC52628.1"/>
    </source>
</evidence>
<dbReference type="AlphaFoldDB" id="A0A916X969"/>
<evidence type="ECO:0000313" key="3">
    <source>
        <dbReference type="Proteomes" id="UP000641514"/>
    </source>
</evidence>
<dbReference type="PANTHER" id="PTHR34796:SF1">
    <property type="entry name" value="EXPRESSED PROTEIN"/>
    <property type="match status" value="1"/>
</dbReference>
<comment type="caution">
    <text evidence="2">The sequence shown here is derived from an EMBL/GenBank/DDBJ whole genome shotgun (WGS) entry which is preliminary data.</text>
</comment>
<sequence>MLPLARTLYVVIDEKITYVYGCSHFHHVIETTSLNKPLKLARCGSLGGVNPSSRNRDEQGRPFNQRPRDALGRPLPYGARDTGADFAVEYESPEQALVVAERLLSDRAPFHAHEILEEAWKADTTVAKEMWRGLAQLAVGVTHAARGNMRGAVALLTRASHNLTPFADNAAHGVRVRELVDWCNTQVDVCHKHPSGVELWLTVPKLHDKQ</sequence>
<accession>A0A916X969</accession>
<dbReference type="Pfam" id="PF03745">
    <property type="entry name" value="DUF309"/>
    <property type="match status" value="1"/>
</dbReference>
<dbReference type="Proteomes" id="UP000641514">
    <property type="component" value="Unassembled WGS sequence"/>
</dbReference>